<evidence type="ECO:0008006" key="3">
    <source>
        <dbReference type="Google" id="ProtNLM"/>
    </source>
</evidence>
<dbReference type="AlphaFoldDB" id="A0A0A8YS21"/>
<feature type="chain" id="PRO_5002044802" description="Helitron helicase-like domain-containing protein" evidence="1">
    <location>
        <begin position="26"/>
        <end position="81"/>
    </location>
</feature>
<keyword evidence="1" id="KW-0732">Signal</keyword>
<reference evidence="2" key="1">
    <citation type="submission" date="2014-09" db="EMBL/GenBank/DDBJ databases">
        <authorList>
            <person name="Magalhaes I.L.F."/>
            <person name="Oliveira U."/>
            <person name="Santos F.R."/>
            <person name="Vidigal T.H.D.A."/>
            <person name="Brescovit A.D."/>
            <person name="Santos A.J."/>
        </authorList>
    </citation>
    <scope>NUCLEOTIDE SEQUENCE</scope>
    <source>
        <tissue evidence="2">Shoot tissue taken approximately 20 cm above the soil surface</tissue>
    </source>
</reference>
<reference evidence="2" key="2">
    <citation type="journal article" date="2015" name="Data Brief">
        <title>Shoot transcriptome of the giant reed, Arundo donax.</title>
        <authorList>
            <person name="Barrero R.A."/>
            <person name="Guerrero F.D."/>
            <person name="Moolhuijzen P."/>
            <person name="Goolsby J.A."/>
            <person name="Tidwell J."/>
            <person name="Bellgard S.E."/>
            <person name="Bellgard M.I."/>
        </authorList>
    </citation>
    <scope>NUCLEOTIDE SEQUENCE</scope>
    <source>
        <tissue evidence="2">Shoot tissue taken approximately 20 cm above the soil surface</tissue>
    </source>
</reference>
<protein>
    <recommendedName>
        <fullName evidence="3">Helitron helicase-like domain-containing protein</fullName>
    </recommendedName>
</protein>
<evidence type="ECO:0000313" key="2">
    <source>
        <dbReference type="EMBL" id="JAD29689.1"/>
    </source>
</evidence>
<evidence type="ECO:0000256" key="1">
    <source>
        <dbReference type="SAM" id="SignalP"/>
    </source>
</evidence>
<dbReference type="EMBL" id="GBRH01268206">
    <property type="protein sequence ID" value="JAD29689.1"/>
    <property type="molecule type" value="Transcribed_RNA"/>
</dbReference>
<sequence length="81" mass="9537">MKGVCIFVFFHNTMVLLCFINYTKQKSSMEFVFPAYSLHDWRALVLSLSHLRFLTYKFYEFGEKKGKLHLHVMLTVPASLS</sequence>
<accession>A0A0A8YS21</accession>
<proteinExistence type="predicted"/>
<feature type="signal peptide" evidence="1">
    <location>
        <begin position="1"/>
        <end position="25"/>
    </location>
</feature>
<organism evidence="2">
    <name type="scientific">Arundo donax</name>
    <name type="common">Giant reed</name>
    <name type="synonym">Donax arundinaceus</name>
    <dbReference type="NCBI Taxonomy" id="35708"/>
    <lineage>
        <taxon>Eukaryota</taxon>
        <taxon>Viridiplantae</taxon>
        <taxon>Streptophyta</taxon>
        <taxon>Embryophyta</taxon>
        <taxon>Tracheophyta</taxon>
        <taxon>Spermatophyta</taxon>
        <taxon>Magnoliopsida</taxon>
        <taxon>Liliopsida</taxon>
        <taxon>Poales</taxon>
        <taxon>Poaceae</taxon>
        <taxon>PACMAD clade</taxon>
        <taxon>Arundinoideae</taxon>
        <taxon>Arundineae</taxon>
        <taxon>Arundo</taxon>
    </lineage>
</organism>
<name>A0A0A8YS21_ARUDO</name>